<dbReference type="CDD" id="cd17502">
    <property type="entry name" value="MFS_Azr1_MDR_like"/>
    <property type="match status" value="1"/>
</dbReference>
<comment type="subcellular location">
    <subcellularLocation>
        <location evidence="1">Membrane</location>
        <topology evidence="1">Multi-pass membrane protein</topology>
    </subcellularLocation>
</comment>
<feature type="compositionally biased region" description="Polar residues" evidence="5">
    <location>
        <begin position="1"/>
        <end position="10"/>
    </location>
</feature>
<dbReference type="FunFam" id="1.20.1720.10:FF:000012">
    <property type="entry name" value="MFS toxin efflux pump (AflT)"/>
    <property type="match status" value="1"/>
</dbReference>
<feature type="domain" description="Major facilitator superfamily (MFS) profile" evidence="7">
    <location>
        <begin position="69"/>
        <end position="559"/>
    </location>
</feature>
<feature type="transmembrane region" description="Helical" evidence="6">
    <location>
        <begin position="432"/>
        <end position="450"/>
    </location>
</feature>
<feature type="transmembrane region" description="Helical" evidence="6">
    <location>
        <begin position="372"/>
        <end position="393"/>
    </location>
</feature>
<keyword evidence="2 6" id="KW-0812">Transmembrane</keyword>
<evidence type="ECO:0000256" key="2">
    <source>
        <dbReference type="ARBA" id="ARBA00022692"/>
    </source>
</evidence>
<dbReference type="SUPFAM" id="SSF103473">
    <property type="entry name" value="MFS general substrate transporter"/>
    <property type="match status" value="1"/>
</dbReference>
<evidence type="ECO:0000313" key="8">
    <source>
        <dbReference type="EMBL" id="KIS66423.1"/>
    </source>
</evidence>
<dbReference type="Pfam" id="PF07690">
    <property type="entry name" value="MFS_1"/>
    <property type="match status" value="1"/>
</dbReference>
<accession>A0A0D1CHH9</accession>
<dbReference type="Gene3D" id="1.20.1720.10">
    <property type="entry name" value="Multidrug resistance protein D"/>
    <property type="match status" value="1"/>
</dbReference>
<dbReference type="GO" id="GO:0022857">
    <property type="term" value="F:transmembrane transporter activity"/>
    <property type="evidence" value="ECO:0000318"/>
    <property type="project" value="GO_Central"/>
</dbReference>
<dbReference type="eggNOG" id="KOG0254">
    <property type="taxonomic scope" value="Eukaryota"/>
</dbReference>
<dbReference type="PANTHER" id="PTHR23501:SF198">
    <property type="entry name" value="AZOLE RESISTANCE PROTEIN 1-RELATED"/>
    <property type="match status" value="1"/>
</dbReference>
<evidence type="ECO:0000256" key="5">
    <source>
        <dbReference type="SAM" id="MobiDB-lite"/>
    </source>
</evidence>
<organism evidence="8 9">
    <name type="scientific">Mycosarcoma maydis</name>
    <name type="common">Corn smut fungus</name>
    <name type="synonym">Ustilago maydis</name>
    <dbReference type="NCBI Taxonomy" id="5270"/>
    <lineage>
        <taxon>Eukaryota</taxon>
        <taxon>Fungi</taxon>
        <taxon>Dikarya</taxon>
        <taxon>Basidiomycota</taxon>
        <taxon>Ustilaginomycotina</taxon>
        <taxon>Ustilaginomycetes</taxon>
        <taxon>Ustilaginales</taxon>
        <taxon>Ustilaginaceae</taxon>
        <taxon>Mycosarcoma</taxon>
    </lineage>
</organism>
<dbReference type="OrthoDB" id="10021397at2759"/>
<feature type="transmembrane region" description="Helical" evidence="6">
    <location>
        <begin position="298"/>
        <end position="319"/>
    </location>
</feature>
<dbReference type="GeneID" id="23565319"/>
<dbReference type="GO" id="GO:0005886">
    <property type="term" value="C:plasma membrane"/>
    <property type="evidence" value="ECO:0000318"/>
    <property type="project" value="GO_Central"/>
</dbReference>
<keyword evidence="9" id="KW-1185">Reference proteome</keyword>
<evidence type="ECO:0000259" key="7">
    <source>
        <dbReference type="PROSITE" id="PS50850"/>
    </source>
</evidence>
<keyword evidence="4 6" id="KW-0472">Membrane</keyword>
<dbReference type="InterPro" id="IPR011701">
    <property type="entry name" value="MFS"/>
</dbReference>
<gene>
    <name evidence="8" type="ORF">UMAG_05414</name>
</gene>
<evidence type="ECO:0000313" key="9">
    <source>
        <dbReference type="Proteomes" id="UP000000561"/>
    </source>
</evidence>
<dbReference type="InterPro" id="IPR020846">
    <property type="entry name" value="MFS_dom"/>
</dbReference>
<dbReference type="OMA" id="FSDIGWY"/>
<sequence length="582" mass="62779">MATPAATTRAPSLEGEDRTSLSPSLSHRGDLAKSNSHSSSHRNEEKPSVSTPTPSNDHVYPSGLTFWLIFSSTIAAVLLVALDQTICATAIPEVTNQFKTFSDIGWYGSAYLLTSTCFQPLFGRLYARFSIKYVFLAAFTIFELGSLICGVAQDSPTFIVGRAVAGLGMSGTYSGTMIIVTLISPVQKRPALMSVVGAMYGLGASIGPIVGGAFTSETTWRWCFYINLCFYPLVGLAVLFLLSIPPRPVQEGEVKPSVLKRLITIDWPGVTLSLTSMICLLLALQWGGIKYAWSDSKVIGLLVGFVLIAIAFIVEQWYLGDNAIIPFRLHKQRTVGFGSIVNFCIAASYFGLLYFIPLYFQTVRGSSAIRSGVQTLPFIFGVIASNAISGGLITRFGYYIPILILGTALTSLGSGLLYLLRPDSTQSMWVGLQFLAGIGPGLSFMIPFSAVSARLEAADIEIGSAIVTFWQTLGGTIFVSVCQSIFQNDFVRQLKSIPNAPVEEIINHGVSAFRAFTPPDVLANVELAANLAVNKTFLCSVALGGAALASVFGMELNRRILPIKQQQKLDEQKLSHTFTANA</sequence>
<feature type="transmembrane region" description="Helical" evidence="6">
    <location>
        <begin position="265"/>
        <end position="286"/>
    </location>
</feature>
<dbReference type="PANTHER" id="PTHR23501">
    <property type="entry name" value="MAJOR FACILITATOR SUPERFAMILY"/>
    <property type="match status" value="1"/>
</dbReference>
<feature type="transmembrane region" description="Helical" evidence="6">
    <location>
        <begin position="64"/>
        <end position="83"/>
    </location>
</feature>
<feature type="region of interest" description="Disordered" evidence="5">
    <location>
        <begin position="1"/>
        <end position="56"/>
    </location>
</feature>
<dbReference type="RefSeq" id="XP_011392105.1">
    <property type="nucleotide sequence ID" value="XM_011393803.1"/>
</dbReference>
<feature type="transmembrane region" description="Helical" evidence="6">
    <location>
        <begin position="462"/>
        <end position="486"/>
    </location>
</feature>
<dbReference type="AlphaFoldDB" id="A0A0D1CHH9"/>
<evidence type="ECO:0000256" key="6">
    <source>
        <dbReference type="SAM" id="Phobius"/>
    </source>
</evidence>
<feature type="transmembrane region" description="Helical" evidence="6">
    <location>
        <begin position="399"/>
        <end position="420"/>
    </location>
</feature>
<protein>
    <submittedName>
        <fullName evidence="8">Aflatoxin efflux pump AFLT</fullName>
    </submittedName>
</protein>
<dbReference type="VEuPathDB" id="FungiDB:UMAG_05414"/>
<dbReference type="Proteomes" id="UP000000561">
    <property type="component" value="Chromosome 19"/>
</dbReference>
<name>A0A0D1CHH9_MYCMD</name>
<keyword evidence="3 6" id="KW-1133">Transmembrane helix</keyword>
<dbReference type="InParanoid" id="A0A0D1CHH9"/>
<dbReference type="InterPro" id="IPR036259">
    <property type="entry name" value="MFS_trans_sf"/>
</dbReference>
<dbReference type="PROSITE" id="PS50850">
    <property type="entry name" value="MFS"/>
    <property type="match status" value="1"/>
</dbReference>
<dbReference type="KEGG" id="uma:UMAG_05414"/>
<dbReference type="EMBL" id="CM003158">
    <property type="protein sequence ID" value="KIS66423.1"/>
    <property type="molecule type" value="Genomic_DNA"/>
</dbReference>
<proteinExistence type="predicted"/>
<reference evidence="8 9" key="1">
    <citation type="journal article" date="2006" name="Nature">
        <title>Insights from the genome of the biotrophic fungal plant pathogen Ustilago maydis.</title>
        <authorList>
            <person name="Kamper J."/>
            <person name="Kahmann R."/>
            <person name="Bolker M."/>
            <person name="Ma L.J."/>
            <person name="Brefort T."/>
            <person name="Saville B.J."/>
            <person name="Banuett F."/>
            <person name="Kronstad J.W."/>
            <person name="Gold S.E."/>
            <person name="Muller O."/>
            <person name="Perlin M.H."/>
            <person name="Wosten H.A."/>
            <person name="de Vries R."/>
            <person name="Ruiz-Herrera J."/>
            <person name="Reynaga-Pena C.G."/>
            <person name="Snetselaar K."/>
            <person name="McCann M."/>
            <person name="Perez-Martin J."/>
            <person name="Feldbrugge M."/>
            <person name="Basse C.W."/>
            <person name="Steinberg G."/>
            <person name="Ibeas J.I."/>
            <person name="Holloman W."/>
            <person name="Guzman P."/>
            <person name="Farman M."/>
            <person name="Stajich J.E."/>
            <person name="Sentandreu R."/>
            <person name="Gonzalez-Prieto J.M."/>
            <person name="Kennell J.C."/>
            <person name="Molina L."/>
            <person name="Schirawski J."/>
            <person name="Mendoza-Mendoza A."/>
            <person name="Greilinger D."/>
            <person name="Munch K."/>
            <person name="Rossel N."/>
            <person name="Scherer M."/>
            <person name="Vranes M."/>
            <person name="Ladendorf O."/>
            <person name="Vincon V."/>
            <person name="Fuchs U."/>
            <person name="Sandrock B."/>
            <person name="Meng S."/>
            <person name="Ho E.C."/>
            <person name="Cahill M.J."/>
            <person name="Boyce K.J."/>
            <person name="Klose J."/>
            <person name="Klosterman S.J."/>
            <person name="Deelstra H.J."/>
            <person name="Ortiz-Castellanos L."/>
            <person name="Li W."/>
            <person name="Sanchez-Alonso P."/>
            <person name="Schreier P.H."/>
            <person name="Hauser-Hahn I."/>
            <person name="Vaupel M."/>
            <person name="Koopmann E."/>
            <person name="Friedrich G."/>
            <person name="Voss H."/>
            <person name="Schluter T."/>
            <person name="Margolis J."/>
            <person name="Platt D."/>
            <person name="Swimmer C."/>
            <person name="Gnirke A."/>
            <person name="Chen F."/>
            <person name="Vysotskaia V."/>
            <person name="Mannhaupt G."/>
            <person name="Guldener U."/>
            <person name="Munsterkotter M."/>
            <person name="Haase D."/>
            <person name="Oesterheld M."/>
            <person name="Mewes H.W."/>
            <person name="Mauceli E.W."/>
            <person name="DeCaprio D."/>
            <person name="Wade C.M."/>
            <person name="Butler J."/>
            <person name="Young S."/>
            <person name="Jaffe D.B."/>
            <person name="Calvo S."/>
            <person name="Nusbaum C."/>
            <person name="Galagan J."/>
            <person name="Birren B.W."/>
        </authorList>
    </citation>
    <scope>NUCLEOTIDE SEQUENCE [LARGE SCALE GENOMIC DNA]</scope>
    <source>
        <strain evidence="9">DSM 14603 / FGSC 9021 / UM521</strain>
    </source>
</reference>
<evidence type="ECO:0000256" key="3">
    <source>
        <dbReference type="ARBA" id="ARBA00022989"/>
    </source>
</evidence>
<dbReference type="Gene3D" id="1.20.1250.20">
    <property type="entry name" value="MFS general substrate transporter like domains"/>
    <property type="match status" value="1"/>
</dbReference>
<feature type="transmembrane region" description="Helical" evidence="6">
    <location>
        <begin position="104"/>
        <end position="127"/>
    </location>
</feature>
<dbReference type="GO" id="GO:0055085">
    <property type="term" value="P:transmembrane transport"/>
    <property type="evidence" value="ECO:0000318"/>
    <property type="project" value="GO_Central"/>
</dbReference>
<feature type="transmembrane region" description="Helical" evidence="6">
    <location>
        <begin position="222"/>
        <end position="245"/>
    </location>
</feature>
<feature type="transmembrane region" description="Helical" evidence="6">
    <location>
        <begin position="191"/>
        <end position="210"/>
    </location>
</feature>
<feature type="transmembrane region" description="Helical" evidence="6">
    <location>
        <begin position="133"/>
        <end position="152"/>
    </location>
</feature>
<feature type="transmembrane region" description="Helical" evidence="6">
    <location>
        <begin position="339"/>
        <end position="360"/>
    </location>
</feature>
<evidence type="ECO:0000256" key="1">
    <source>
        <dbReference type="ARBA" id="ARBA00004141"/>
    </source>
</evidence>
<evidence type="ECO:0000256" key="4">
    <source>
        <dbReference type="ARBA" id="ARBA00023136"/>
    </source>
</evidence>
<feature type="transmembrane region" description="Helical" evidence="6">
    <location>
        <begin position="164"/>
        <end position="185"/>
    </location>
</feature>